<dbReference type="Proteomes" id="UP000298416">
    <property type="component" value="Unassembled WGS sequence"/>
</dbReference>
<dbReference type="AlphaFoldDB" id="A0A8X8W8W2"/>
<proteinExistence type="predicted"/>
<organism evidence="1">
    <name type="scientific">Salvia splendens</name>
    <name type="common">Scarlet sage</name>
    <dbReference type="NCBI Taxonomy" id="180675"/>
    <lineage>
        <taxon>Eukaryota</taxon>
        <taxon>Viridiplantae</taxon>
        <taxon>Streptophyta</taxon>
        <taxon>Embryophyta</taxon>
        <taxon>Tracheophyta</taxon>
        <taxon>Spermatophyta</taxon>
        <taxon>Magnoliopsida</taxon>
        <taxon>eudicotyledons</taxon>
        <taxon>Gunneridae</taxon>
        <taxon>Pentapetalae</taxon>
        <taxon>asterids</taxon>
        <taxon>lamiids</taxon>
        <taxon>Lamiales</taxon>
        <taxon>Lamiaceae</taxon>
        <taxon>Nepetoideae</taxon>
        <taxon>Mentheae</taxon>
        <taxon>Salviinae</taxon>
        <taxon>Salvia</taxon>
        <taxon>Salvia subgen. Calosphace</taxon>
        <taxon>core Calosphace</taxon>
    </lineage>
</organism>
<dbReference type="EMBL" id="PNBA02000020">
    <property type="protein sequence ID" value="KAG6390200.1"/>
    <property type="molecule type" value="Genomic_DNA"/>
</dbReference>
<keyword evidence="2" id="KW-1185">Reference proteome</keyword>
<sequence length="152" mass="17429">MTLRYQVEVTITSAKDLKNVNPCDDTLNPYGKVDVSVSLRELGYHALDPYYALPCGVAPPRDSYPYVDPPSGYLAYGGATPSYGQSSYYGEEEKVVSLGGWARDWLWVWLHWRSILLMTWRMMLVTMIRIASRVYSFSVFVKQETFSFVFLI</sequence>
<gene>
    <name evidence="1" type="ORF">SASPL_151682</name>
</gene>
<accession>A0A8X8W8W2</accession>
<protein>
    <submittedName>
        <fullName evidence="1">Uncharacterized protein</fullName>
    </submittedName>
</protein>
<reference evidence="1" key="1">
    <citation type="submission" date="2018-01" db="EMBL/GenBank/DDBJ databases">
        <authorList>
            <person name="Mao J.F."/>
        </authorList>
    </citation>
    <scope>NUCLEOTIDE SEQUENCE</scope>
    <source>
        <strain evidence="1">Huo1</strain>
        <tissue evidence="1">Leaf</tissue>
    </source>
</reference>
<reference evidence="1" key="2">
    <citation type="submission" date="2020-08" db="EMBL/GenBank/DDBJ databases">
        <title>Plant Genome Project.</title>
        <authorList>
            <person name="Zhang R.-G."/>
        </authorList>
    </citation>
    <scope>NUCLEOTIDE SEQUENCE</scope>
    <source>
        <strain evidence="1">Huo1</strain>
        <tissue evidence="1">Leaf</tissue>
    </source>
</reference>
<evidence type="ECO:0000313" key="2">
    <source>
        <dbReference type="Proteomes" id="UP000298416"/>
    </source>
</evidence>
<name>A0A8X8W8W2_SALSN</name>
<comment type="caution">
    <text evidence="1">The sequence shown here is derived from an EMBL/GenBank/DDBJ whole genome shotgun (WGS) entry which is preliminary data.</text>
</comment>
<evidence type="ECO:0000313" key="1">
    <source>
        <dbReference type="EMBL" id="KAG6390200.1"/>
    </source>
</evidence>